<dbReference type="SUPFAM" id="SSF140996">
    <property type="entry name" value="Hermes dimerisation domain"/>
    <property type="match status" value="1"/>
</dbReference>
<dbReference type="SUPFAM" id="SSF53098">
    <property type="entry name" value="Ribonuclease H-like"/>
    <property type="match status" value="1"/>
</dbReference>
<organism evidence="1 2">
    <name type="scientific">Labeo rohita</name>
    <name type="common">Indian major carp</name>
    <name type="synonym">Cyprinus rohita</name>
    <dbReference type="NCBI Taxonomy" id="84645"/>
    <lineage>
        <taxon>Eukaryota</taxon>
        <taxon>Metazoa</taxon>
        <taxon>Chordata</taxon>
        <taxon>Craniata</taxon>
        <taxon>Vertebrata</taxon>
        <taxon>Euteleostomi</taxon>
        <taxon>Actinopterygii</taxon>
        <taxon>Neopterygii</taxon>
        <taxon>Teleostei</taxon>
        <taxon>Ostariophysi</taxon>
        <taxon>Cypriniformes</taxon>
        <taxon>Cyprinidae</taxon>
        <taxon>Labeoninae</taxon>
        <taxon>Labeonini</taxon>
        <taxon>Labeo</taxon>
    </lineage>
</organism>
<protein>
    <submittedName>
        <fullName evidence="1">Zinc finger BED domain-containing protein 4</fullName>
    </submittedName>
</protein>
<evidence type="ECO:0000313" key="1">
    <source>
        <dbReference type="EMBL" id="KAI2646998.1"/>
    </source>
</evidence>
<accession>A0ABQ8L8G9</accession>
<reference evidence="1 2" key="1">
    <citation type="submission" date="2022-01" db="EMBL/GenBank/DDBJ databases">
        <title>A high-quality chromosome-level genome assembly of rohu carp, Labeo rohita.</title>
        <authorList>
            <person name="Arick M.A. II"/>
            <person name="Hsu C.-Y."/>
            <person name="Magbanua Z."/>
            <person name="Pechanova O."/>
            <person name="Grover C."/>
            <person name="Miller E."/>
            <person name="Thrash A."/>
            <person name="Ezzel L."/>
            <person name="Alam S."/>
            <person name="Benzie J."/>
            <person name="Hamilton M."/>
            <person name="Karsi A."/>
            <person name="Lawrence M.L."/>
            <person name="Peterson D.G."/>
        </authorList>
    </citation>
    <scope>NUCLEOTIDE SEQUENCE [LARGE SCALE GENOMIC DNA]</scope>
    <source>
        <strain evidence="2">BAU-BD-2019</strain>
        <tissue evidence="1">Blood</tissue>
    </source>
</reference>
<dbReference type="InterPro" id="IPR012337">
    <property type="entry name" value="RNaseH-like_sf"/>
</dbReference>
<comment type="caution">
    <text evidence="1">The sequence shown here is derived from an EMBL/GenBank/DDBJ whole genome shotgun (WGS) entry which is preliminary data.</text>
</comment>
<dbReference type="PANTHER" id="PTHR47501">
    <property type="entry name" value="TRANSPOSASE-RELATED"/>
    <property type="match status" value="1"/>
</dbReference>
<proteinExistence type="predicted"/>
<gene>
    <name evidence="1" type="ORF">H4Q32_026181</name>
</gene>
<dbReference type="PANTHER" id="PTHR47501:SF5">
    <property type="entry name" value="HAT C-TERMINAL DIMERISATION DOMAIN-CONTAINING PROTEIN"/>
    <property type="match status" value="1"/>
</dbReference>
<dbReference type="EMBL" id="JACTAM010000675">
    <property type="protein sequence ID" value="KAI2646998.1"/>
    <property type="molecule type" value="Genomic_DNA"/>
</dbReference>
<name>A0ABQ8L8G9_LABRO</name>
<dbReference type="Proteomes" id="UP000830375">
    <property type="component" value="Unassembled WGS sequence"/>
</dbReference>
<keyword evidence="2" id="KW-1185">Reference proteome</keyword>
<sequence length="646" mass="72524">METDKTDTHDVDPDESEMLLNLNSSETNPWPYLQDHFEFKCKKGNSFIMRCKLCLPKMTELAAYKSSTSNLHKHVKSNIATVFHKHVLIFSLVSNNRKYSLKLKAFTDFVAGRKRAPEPPVIPTKQAKISDVMAVGANKLVPQAKIDKLMINFICEGLHPFSLVEQPAFRDLLLALNPQCKIISRPTLRNRIDGAANQLKKTLVSHLSKVTYVASYIGIDEETLERRSAALACQILKGSHTFDVLAGALDDIHCQYRIRGKVVRTTTDSGSNFIKAFSVFGEQSQTEEAESESDQDSSEDPQAVYVDTLSILEQDSGLEYQLPPHQRFACHLLNLVATTDAAMAEKNNDTYKRLSRAAFGKCQAMWNKSGRSYMAAEIVEDQCKLQLIHPNQTRWNSTYMAVERIIRIIQEKGEDAIRNVCEEFKAEIVFLTEYCTVMKPLVTALNILQSETNTHLGWLLPVVFQLEAKLSRLETTSKMCLPLIRAVQDGIEKRFGGMIKDPELIAAAILLPKFKTTWTERADIIEAGLVYVRQHLDQMAEAAVEQVGQHSSDEEDFFSSMKSRSSQGTGELDGYLACVSNKMDLLNSFPHIKNLSVKLNTGLPASAACERLFSSAGLLFTAKRARMNSANFENQLLLKLNRKLID</sequence>
<evidence type="ECO:0000313" key="2">
    <source>
        <dbReference type="Proteomes" id="UP000830375"/>
    </source>
</evidence>